<feature type="compositionally biased region" description="Basic and acidic residues" evidence="1">
    <location>
        <begin position="51"/>
        <end position="70"/>
    </location>
</feature>
<evidence type="ECO:0000256" key="1">
    <source>
        <dbReference type="SAM" id="MobiDB-lite"/>
    </source>
</evidence>
<dbReference type="Proteomes" id="UP000309676">
    <property type="component" value="Unassembled WGS sequence"/>
</dbReference>
<sequence>MQLNRYDMAVIEQALREAINQGADYHKISTYQAVLGKLNEAHGAAAASRTTMERNDGFRYDTDDSSDLRA</sequence>
<accession>A0A5R9G7V6</accession>
<organism evidence="2 3">
    <name type="scientific">Paenibacillus antri</name>
    <dbReference type="NCBI Taxonomy" id="2582848"/>
    <lineage>
        <taxon>Bacteria</taxon>
        <taxon>Bacillati</taxon>
        <taxon>Bacillota</taxon>
        <taxon>Bacilli</taxon>
        <taxon>Bacillales</taxon>
        <taxon>Paenibacillaceae</taxon>
        <taxon>Paenibacillus</taxon>
    </lineage>
</organism>
<reference evidence="2 3" key="1">
    <citation type="submission" date="2019-05" db="EMBL/GenBank/DDBJ databases">
        <authorList>
            <person name="Narsing Rao M.P."/>
            <person name="Li W.J."/>
        </authorList>
    </citation>
    <scope>NUCLEOTIDE SEQUENCE [LARGE SCALE GENOMIC DNA]</scope>
    <source>
        <strain evidence="2 3">SYSU_K30003</strain>
    </source>
</reference>
<gene>
    <name evidence="2" type="ORF">FE782_21025</name>
</gene>
<keyword evidence="3" id="KW-1185">Reference proteome</keyword>
<dbReference type="RefSeq" id="WP_138196305.1">
    <property type="nucleotide sequence ID" value="NZ_VCIW01000016.1"/>
</dbReference>
<proteinExistence type="predicted"/>
<evidence type="ECO:0000313" key="3">
    <source>
        <dbReference type="Proteomes" id="UP000309676"/>
    </source>
</evidence>
<protein>
    <submittedName>
        <fullName evidence="2">Uncharacterized protein</fullName>
    </submittedName>
</protein>
<dbReference type="AlphaFoldDB" id="A0A5R9G7V6"/>
<comment type="caution">
    <text evidence="2">The sequence shown here is derived from an EMBL/GenBank/DDBJ whole genome shotgun (WGS) entry which is preliminary data.</text>
</comment>
<name>A0A5R9G7V6_9BACL</name>
<feature type="region of interest" description="Disordered" evidence="1">
    <location>
        <begin position="44"/>
        <end position="70"/>
    </location>
</feature>
<dbReference type="EMBL" id="VCIW01000016">
    <property type="protein sequence ID" value="TLS50160.1"/>
    <property type="molecule type" value="Genomic_DNA"/>
</dbReference>
<dbReference type="OrthoDB" id="2891041at2"/>
<evidence type="ECO:0000313" key="2">
    <source>
        <dbReference type="EMBL" id="TLS50160.1"/>
    </source>
</evidence>